<dbReference type="InterPro" id="IPR038695">
    <property type="entry name" value="Saro_0823-like_sf"/>
</dbReference>
<dbReference type="Proteomes" id="UP000230543">
    <property type="component" value="Unassembled WGS sequence"/>
</dbReference>
<dbReference type="PANTHER" id="PTHR37953:SF1">
    <property type="entry name" value="UPF0127 PROTEIN MJ1496"/>
    <property type="match status" value="1"/>
</dbReference>
<dbReference type="Gene3D" id="2.60.120.1140">
    <property type="entry name" value="Protein of unknown function DUF192"/>
    <property type="match status" value="1"/>
</dbReference>
<dbReference type="PANTHER" id="PTHR37953">
    <property type="entry name" value="UPF0127 PROTEIN MJ1496"/>
    <property type="match status" value="1"/>
</dbReference>
<evidence type="ECO:0000313" key="1">
    <source>
        <dbReference type="EMBL" id="PIT90267.1"/>
    </source>
</evidence>
<sequence>MPKKSILIILLTIFLTGCIYQKPMETKELTIKGQVIKVEVAKTDGQMSKGLSGRDSLCDNCGMLFEYEDYRIRSFWMKGMNFPLDIIWLRNNKVVGFQANVPILDEEGEIYRMKSEQEVNRVLEVKAGFIEASGLKIGDNLEGLD</sequence>
<dbReference type="AlphaFoldDB" id="A0A2M6WBX5"/>
<evidence type="ECO:0008006" key="3">
    <source>
        <dbReference type="Google" id="ProtNLM"/>
    </source>
</evidence>
<organism evidence="1 2">
    <name type="scientific">Candidatus Komeilibacteria bacterium CG10_big_fil_rev_8_21_14_0_10_41_13</name>
    <dbReference type="NCBI Taxonomy" id="1974476"/>
    <lineage>
        <taxon>Bacteria</taxon>
        <taxon>Candidatus Komeiliibacteriota</taxon>
    </lineage>
</organism>
<name>A0A2M6WBX5_9BACT</name>
<evidence type="ECO:0000313" key="2">
    <source>
        <dbReference type="Proteomes" id="UP000230543"/>
    </source>
</evidence>
<protein>
    <recommendedName>
        <fullName evidence="3">DUF192 domain-containing protein</fullName>
    </recommendedName>
</protein>
<comment type="caution">
    <text evidence="1">The sequence shown here is derived from an EMBL/GenBank/DDBJ whole genome shotgun (WGS) entry which is preliminary data.</text>
</comment>
<dbReference type="EMBL" id="PFBO01000114">
    <property type="protein sequence ID" value="PIT90267.1"/>
    <property type="molecule type" value="Genomic_DNA"/>
</dbReference>
<proteinExistence type="predicted"/>
<accession>A0A2M6WBX5</accession>
<reference evidence="2" key="1">
    <citation type="submission" date="2017-09" db="EMBL/GenBank/DDBJ databases">
        <title>Depth-based differentiation of microbial function through sediment-hosted aquifers and enrichment of novel symbionts in the deep terrestrial subsurface.</title>
        <authorList>
            <person name="Probst A.J."/>
            <person name="Ladd B."/>
            <person name="Jarett J.K."/>
            <person name="Geller-Mcgrath D.E."/>
            <person name="Sieber C.M.K."/>
            <person name="Emerson J.B."/>
            <person name="Anantharaman K."/>
            <person name="Thomas B.C."/>
            <person name="Malmstrom R."/>
            <person name="Stieglmeier M."/>
            <person name="Klingl A."/>
            <person name="Woyke T."/>
            <person name="Ryan C.M."/>
            <person name="Banfield J.F."/>
        </authorList>
    </citation>
    <scope>NUCLEOTIDE SEQUENCE [LARGE SCALE GENOMIC DNA]</scope>
</reference>
<dbReference type="PROSITE" id="PS51257">
    <property type="entry name" value="PROKAR_LIPOPROTEIN"/>
    <property type="match status" value="1"/>
</dbReference>
<gene>
    <name evidence="1" type="ORF">COU22_03080</name>
</gene>
<dbReference type="InterPro" id="IPR003795">
    <property type="entry name" value="DUF192"/>
</dbReference>
<dbReference type="Pfam" id="PF02643">
    <property type="entry name" value="DUF192"/>
    <property type="match status" value="1"/>
</dbReference>